<dbReference type="PROSITE" id="PS51851">
    <property type="entry name" value="KARI_C"/>
    <property type="match status" value="1"/>
</dbReference>
<proteinExistence type="inferred from homology"/>
<evidence type="ECO:0000256" key="12">
    <source>
        <dbReference type="PROSITE-ProRule" id="PRU01198"/>
    </source>
</evidence>
<comment type="catalytic activity">
    <reaction evidence="10 11">
        <text>(2R)-2,3-dihydroxy-3-methylbutanoate + NADP(+) = (2S)-2-acetolactate + NADPH + H(+)</text>
        <dbReference type="Rhea" id="RHEA:22068"/>
        <dbReference type="ChEBI" id="CHEBI:15378"/>
        <dbReference type="ChEBI" id="CHEBI:49072"/>
        <dbReference type="ChEBI" id="CHEBI:57783"/>
        <dbReference type="ChEBI" id="CHEBI:58349"/>
        <dbReference type="ChEBI" id="CHEBI:58476"/>
        <dbReference type="EC" id="1.1.1.86"/>
    </reaction>
</comment>
<dbReference type="NCBIfam" id="TIGR00465">
    <property type="entry name" value="ilvC"/>
    <property type="match status" value="1"/>
</dbReference>
<evidence type="ECO:0000313" key="16">
    <source>
        <dbReference type="EMBL" id="MDO6416458.1"/>
    </source>
</evidence>
<feature type="binding site" evidence="11">
    <location>
        <position position="169"/>
    </location>
    <ligand>
        <name>NADP(+)</name>
        <dbReference type="ChEBI" id="CHEBI:58349"/>
    </ligand>
</feature>
<comment type="function">
    <text evidence="1 11">Involved in the biosynthesis of branched-chain amino acids (BCAA). Catalyzes an alkyl-migration followed by a ketol-acid reduction of (S)-2-acetolactate (S2AL) to yield (R)-2,3-dihydroxy-isovalerate. In the isomerase reaction, S2AL is rearranged via a Mg-dependent methyl migration to produce 3-hydroxy-3-methyl-2-ketobutyrate (HMKB). In the reductase reaction, this 2-ketoacid undergoes a metal-dependent reduction by NADPH to yield (R)-2,3-dihydroxy-isovalerate.</text>
</comment>
<dbReference type="Pfam" id="PF07991">
    <property type="entry name" value="KARI_N"/>
    <property type="match status" value="1"/>
</dbReference>
<feature type="binding site" evidence="11 12">
    <location>
        <position position="287"/>
    </location>
    <ligand>
        <name>substrate</name>
    </ligand>
</feature>
<feature type="binding site" evidence="11">
    <location>
        <begin position="59"/>
        <end position="62"/>
    </location>
    <ligand>
        <name>NADP(+)</name>
        <dbReference type="ChEBI" id="CHEBI:58349"/>
    </ligand>
</feature>
<dbReference type="PIRSF" id="PIRSF000116">
    <property type="entry name" value="IlvC_gammaproteo"/>
    <property type="match status" value="1"/>
</dbReference>
<keyword evidence="17" id="KW-1185">Reference proteome</keyword>
<evidence type="ECO:0000256" key="8">
    <source>
        <dbReference type="ARBA" id="ARBA00023002"/>
    </source>
</evidence>
<evidence type="ECO:0000259" key="15">
    <source>
        <dbReference type="PROSITE" id="PS51851"/>
    </source>
</evidence>
<evidence type="ECO:0000259" key="14">
    <source>
        <dbReference type="PROSITE" id="PS51850"/>
    </source>
</evidence>
<accession>A0ABT8YF68</accession>
<evidence type="ECO:0000256" key="11">
    <source>
        <dbReference type="HAMAP-Rule" id="MF_00435"/>
    </source>
</evidence>
<evidence type="ECO:0000256" key="7">
    <source>
        <dbReference type="ARBA" id="ARBA00022842"/>
    </source>
</evidence>
<dbReference type="PANTHER" id="PTHR21371:SF1">
    <property type="entry name" value="KETOL-ACID REDUCTOISOMERASE, MITOCHONDRIAL"/>
    <property type="match status" value="1"/>
</dbReference>
<feature type="binding site" evidence="11 12">
    <location>
        <position position="262"/>
    </location>
    <ligand>
        <name>Mg(2+)</name>
        <dbReference type="ChEBI" id="CHEBI:18420"/>
        <label>2</label>
    </ligand>
</feature>
<keyword evidence="11" id="KW-0521">NADP</keyword>
<feature type="domain" description="KARI C-terminal knotted" evidence="15">
    <location>
        <begin position="218"/>
        <end position="363"/>
    </location>
</feature>
<dbReference type="Gene3D" id="3.40.50.720">
    <property type="entry name" value="NAD(P)-binding Rossmann-like Domain"/>
    <property type="match status" value="1"/>
</dbReference>
<keyword evidence="7 11" id="KW-0460">Magnesium</keyword>
<dbReference type="GO" id="GO:0004455">
    <property type="term" value="F:ketol-acid reductoisomerase activity"/>
    <property type="evidence" value="ECO:0007669"/>
    <property type="project" value="UniProtKB-EC"/>
</dbReference>
<feature type="binding site" evidence="11">
    <location>
        <position position="83"/>
    </location>
    <ligand>
        <name>NADP(+)</name>
        <dbReference type="ChEBI" id="CHEBI:58349"/>
    </ligand>
</feature>
<dbReference type="NCBIfam" id="NF009940">
    <property type="entry name" value="PRK13403.1"/>
    <property type="match status" value="1"/>
</dbReference>
<dbReference type="InterPro" id="IPR013116">
    <property type="entry name" value="KARI_N"/>
</dbReference>
<keyword evidence="8 11" id="KW-0560">Oxidoreductase</keyword>
<dbReference type="Pfam" id="PF01450">
    <property type="entry name" value="KARI_C"/>
    <property type="match status" value="1"/>
</dbReference>
<sequence length="374" mass="40091">MAVEKSGPATRAFSTVASRQARSCSKRTASTRKTKMRVYYDTDADIGLIKTKKVAIVGYGSQGHAHAQNLKDSGVPEVAIALRPGSPTAAKAEAAGFKVLTNAEAAQWADIVMILAPDELQAAIYADDLKDNLKPGSALAFAHGLNVHFGLIEPRADIDVFMIAPKGPGHTVRSEYQRGGGVPCLIAIAQDASGNAHDVALSYASAIGGGRSGVIETTFKEECETDLFGEQAVLCGGITHLIQAGFETLTEAGYAPEMAYFECLHETKLIVDLLYEGGIANMRYSISNTAEYGDIHTGPRIITSETKAEMKRVLEDIQSGRFVSRFVLDNRAGQPELKAARKQAAAHPIEKVGSELRAMMPWIAKNKLVDKAKN</sequence>
<evidence type="ECO:0000256" key="2">
    <source>
        <dbReference type="ARBA" id="ARBA00004864"/>
    </source>
</evidence>
<feature type="binding site" evidence="11 12">
    <location>
        <position position="226"/>
    </location>
    <ligand>
        <name>Mg(2+)</name>
        <dbReference type="ChEBI" id="CHEBI:18420"/>
        <label>1</label>
    </ligand>
</feature>
<dbReference type="PANTHER" id="PTHR21371">
    <property type="entry name" value="KETOL-ACID REDUCTOISOMERASE, MITOCHONDRIAL"/>
    <property type="match status" value="1"/>
</dbReference>
<evidence type="ECO:0000256" key="10">
    <source>
        <dbReference type="ARBA" id="ARBA00049021"/>
    </source>
</evidence>
<dbReference type="InterPro" id="IPR013023">
    <property type="entry name" value="KARI"/>
</dbReference>
<dbReference type="RefSeq" id="WP_303546097.1">
    <property type="nucleotide sequence ID" value="NZ_JAUOTP010000010.1"/>
</dbReference>
<dbReference type="HAMAP" id="MF_00435">
    <property type="entry name" value="IlvC"/>
    <property type="match status" value="1"/>
</dbReference>
<comment type="catalytic activity">
    <reaction evidence="11">
        <text>(2R,3R)-2,3-dihydroxy-3-methylpentanoate + NADP(+) = (S)-2-ethyl-2-hydroxy-3-oxobutanoate + NADPH + H(+)</text>
        <dbReference type="Rhea" id="RHEA:13493"/>
        <dbReference type="ChEBI" id="CHEBI:15378"/>
        <dbReference type="ChEBI" id="CHEBI:49256"/>
        <dbReference type="ChEBI" id="CHEBI:49258"/>
        <dbReference type="ChEBI" id="CHEBI:57783"/>
        <dbReference type="ChEBI" id="CHEBI:58349"/>
        <dbReference type="EC" id="1.1.1.86"/>
    </reaction>
</comment>
<comment type="pathway">
    <text evidence="3 11">Amino-acid biosynthesis; L-isoleucine biosynthesis; L-isoleucine from 2-oxobutanoate: step 2/4.</text>
</comment>
<feature type="binding site" evidence="11 12">
    <location>
        <position position="230"/>
    </location>
    <ligand>
        <name>Mg(2+)</name>
        <dbReference type="ChEBI" id="CHEBI:18420"/>
        <label>1</label>
    </ligand>
</feature>
<dbReference type="Proteomes" id="UP001169764">
    <property type="component" value="Unassembled WGS sequence"/>
</dbReference>
<evidence type="ECO:0000256" key="3">
    <source>
        <dbReference type="ARBA" id="ARBA00004885"/>
    </source>
</evidence>
<feature type="binding site" evidence="11 12">
    <location>
        <position position="266"/>
    </location>
    <ligand>
        <name>Mg(2+)</name>
        <dbReference type="ChEBI" id="CHEBI:18420"/>
        <label>2</label>
    </ligand>
</feature>
<comment type="caution">
    <text evidence="11">Lacks conserved residue(s) required for the propagation of feature annotation.</text>
</comment>
<evidence type="ECO:0000256" key="6">
    <source>
        <dbReference type="ARBA" id="ARBA00022723"/>
    </source>
</evidence>
<dbReference type="Gene3D" id="6.10.240.10">
    <property type="match status" value="1"/>
</dbReference>
<dbReference type="InterPro" id="IPR008927">
    <property type="entry name" value="6-PGluconate_DH-like_C_sf"/>
</dbReference>
<keyword evidence="6 11" id="KW-0479">Metal-binding</keyword>
<feature type="binding site" evidence="11 12">
    <location>
        <position position="226"/>
    </location>
    <ligand>
        <name>Mg(2+)</name>
        <dbReference type="ChEBI" id="CHEBI:18420"/>
        <label>2</label>
    </ligand>
</feature>
<dbReference type="SUPFAM" id="SSF48179">
    <property type="entry name" value="6-phosphogluconate dehydrogenase C-terminal domain-like"/>
    <property type="match status" value="1"/>
</dbReference>
<evidence type="ECO:0000256" key="4">
    <source>
        <dbReference type="ARBA" id="ARBA00010318"/>
    </source>
</evidence>
<keyword evidence="9 11" id="KW-0100">Branched-chain amino acid biosynthesis</keyword>
<feature type="domain" description="KARI N-terminal Rossmann" evidence="14">
    <location>
        <begin position="36"/>
        <end position="217"/>
    </location>
</feature>
<keyword evidence="5 11" id="KW-0028">Amino-acid biosynthesis</keyword>
<comment type="similarity">
    <text evidence="4 11 12">Belongs to the ketol-acid reductoisomerase family.</text>
</comment>
<comment type="pathway">
    <text evidence="2 11">Amino-acid biosynthesis; L-valine biosynthesis; L-valine from pyruvate: step 2/4.</text>
</comment>
<dbReference type="SUPFAM" id="SSF51735">
    <property type="entry name" value="NAD(P)-binding Rossmann-fold domains"/>
    <property type="match status" value="1"/>
</dbReference>
<comment type="caution">
    <text evidence="16">The sequence shown here is derived from an EMBL/GenBank/DDBJ whole genome shotgun (WGS) entry which is preliminary data.</text>
</comment>
<dbReference type="InterPro" id="IPR036291">
    <property type="entry name" value="NAD(P)-bd_dom_sf"/>
</dbReference>
<dbReference type="NCBIfam" id="NF004017">
    <property type="entry name" value="PRK05479.1"/>
    <property type="match status" value="1"/>
</dbReference>
<dbReference type="InterPro" id="IPR014359">
    <property type="entry name" value="KARI_prok"/>
</dbReference>
<evidence type="ECO:0000256" key="5">
    <source>
        <dbReference type="ARBA" id="ARBA00022605"/>
    </source>
</evidence>
<dbReference type="EMBL" id="JAUOTP010000010">
    <property type="protein sequence ID" value="MDO6416458.1"/>
    <property type="molecule type" value="Genomic_DNA"/>
</dbReference>
<feature type="binding site" evidence="11">
    <location>
        <position position="88"/>
    </location>
    <ligand>
        <name>NADP(+)</name>
        <dbReference type="ChEBI" id="CHEBI:58349"/>
    </ligand>
</feature>
<comment type="cofactor">
    <cofactor evidence="11">
        <name>Mg(2+)</name>
        <dbReference type="ChEBI" id="CHEBI:18420"/>
    </cofactor>
    <text evidence="11">Binds 2 magnesium ions per subunit.</text>
</comment>
<dbReference type="EC" id="1.1.1.86" evidence="11"/>
<dbReference type="PROSITE" id="PS51850">
    <property type="entry name" value="KARI_N"/>
    <property type="match status" value="1"/>
</dbReference>
<name>A0ABT8YF68_9SPHN</name>
<gene>
    <name evidence="11 16" type="primary">ilvC</name>
    <name evidence="16" type="ORF">Q4F19_18890</name>
</gene>
<organism evidence="16 17">
    <name type="scientific">Sphingomonas natans</name>
    <dbReference type="NCBI Taxonomy" id="3063330"/>
    <lineage>
        <taxon>Bacteria</taxon>
        <taxon>Pseudomonadati</taxon>
        <taxon>Pseudomonadota</taxon>
        <taxon>Alphaproteobacteria</taxon>
        <taxon>Sphingomonadales</taxon>
        <taxon>Sphingomonadaceae</taxon>
        <taxon>Sphingomonas</taxon>
    </lineage>
</organism>
<reference evidence="16" key="1">
    <citation type="submission" date="2023-07" db="EMBL/GenBank/DDBJ databases">
        <authorList>
            <person name="Kim M."/>
        </authorList>
    </citation>
    <scope>NUCLEOTIDE SEQUENCE</scope>
    <source>
        <strain evidence="16">BIUV-7</strain>
    </source>
</reference>
<evidence type="ECO:0000256" key="1">
    <source>
        <dbReference type="ARBA" id="ARBA00002172"/>
    </source>
</evidence>
<evidence type="ECO:0000256" key="13">
    <source>
        <dbReference type="SAM" id="MobiDB-lite"/>
    </source>
</evidence>
<feature type="binding site" evidence="11">
    <location>
        <position position="86"/>
    </location>
    <ligand>
        <name>NADP(+)</name>
        <dbReference type="ChEBI" id="CHEBI:58349"/>
    </ligand>
</feature>
<evidence type="ECO:0000256" key="9">
    <source>
        <dbReference type="ARBA" id="ARBA00023304"/>
    </source>
</evidence>
<dbReference type="InterPro" id="IPR000506">
    <property type="entry name" value="KARI_C"/>
</dbReference>
<feature type="active site" evidence="11">
    <location>
        <position position="143"/>
    </location>
</feature>
<protein>
    <recommendedName>
        <fullName evidence="11">Ketol-acid reductoisomerase (NADP(+))</fullName>
        <shortName evidence="11">KARI</shortName>
        <ecNumber evidence="11">1.1.1.86</ecNumber>
    </recommendedName>
    <alternativeName>
        <fullName evidence="11">Acetohydroxy-acid isomeroreductase</fullName>
        <shortName evidence="11">AHIR</shortName>
    </alternativeName>
    <alternativeName>
        <fullName evidence="11">Alpha-keto-beta-hydroxylacyl reductoisomerase</fullName>
    </alternativeName>
</protein>
<feature type="compositionally biased region" description="Polar residues" evidence="13">
    <location>
        <begin position="12"/>
        <end position="28"/>
    </location>
</feature>
<evidence type="ECO:0000313" key="17">
    <source>
        <dbReference type="Proteomes" id="UP001169764"/>
    </source>
</evidence>
<feature type="region of interest" description="Disordered" evidence="13">
    <location>
        <begin position="1"/>
        <end position="29"/>
    </location>
</feature>